<feature type="transmembrane region" description="Helical" evidence="10">
    <location>
        <begin position="662"/>
        <end position="681"/>
    </location>
</feature>
<evidence type="ECO:0000313" key="13">
    <source>
        <dbReference type="Proteomes" id="UP000243052"/>
    </source>
</evidence>
<feature type="region of interest" description="Disordered" evidence="11">
    <location>
        <begin position="251"/>
        <end position="277"/>
    </location>
</feature>
<protein>
    <recommendedName>
        <fullName evidence="10">Potassium transport protein</fullName>
    </recommendedName>
</protein>
<dbReference type="InterPro" id="IPR015958">
    <property type="entry name" value="Trk1_fungi"/>
</dbReference>
<comment type="similarity">
    <text evidence="2 10">Belongs to the TrkH potassium transport family.</text>
</comment>
<keyword evidence="13" id="KW-1185">Reference proteome</keyword>
<feature type="region of interest" description="Disordered" evidence="11">
    <location>
        <begin position="1077"/>
        <end position="1160"/>
    </location>
</feature>
<feature type="region of interest" description="Disordered" evidence="11">
    <location>
        <begin position="310"/>
        <end position="441"/>
    </location>
</feature>
<dbReference type="Proteomes" id="UP000243052">
    <property type="component" value="Chromosome ii"/>
</dbReference>
<comment type="subcellular location">
    <subcellularLocation>
        <location evidence="1">Membrane</location>
        <topology evidence="1">Multi-pass membrane protein</topology>
    </subcellularLocation>
</comment>
<evidence type="ECO:0000256" key="3">
    <source>
        <dbReference type="ARBA" id="ARBA00022448"/>
    </source>
</evidence>
<dbReference type="GO" id="GO:0030007">
    <property type="term" value="P:intracellular potassium ion homeostasis"/>
    <property type="evidence" value="ECO:0007669"/>
    <property type="project" value="UniProtKB-UniRule"/>
</dbReference>
<keyword evidence="9 10" id="KW-0472">Membrane</keyword>
<feature type="compositionally biased region" description="Basic and acidic residues" evidence="11">
    <location>
        <begin position="1148"/>
        <end position="1160"/>
    </location>
</feature>
<evidence type="ECO:0000256" key="4">
    <source>
        <dbReference type="ARBA" id="ARBA00022538"/>
    </source>
</evidence>
<accession>A0A109UX23</accession>
<feature type="transmembrane region" description="Helical" evidence="10">
    <location>
        <begin position="732"/>
        <end position="758"/>
    </location>
</feature>
<evidence type="ECO:0000256" key="6">
    <source>
        <dbReference type="ARBA" id="ARBA00022958"/>
    </source>
</evidence>
<evidence type="ECO:0000256" key="11">
    <source>
        <dbReference type="SAM" id="MobiDB-lite"/>
    </source>
</evidence>
<feature type="compositionally biased region" description="Basic and acidic residues" evidence="11">
    <location>
        <begin position="263"/>
        <end position="277"/>
    </location>
</feature>
<reference evidence="12 13" key="1">
    <citation type="submission" date="2016-01" db="EMBL/GenBank/DDBJ databases">
        <title>Genome sequence of the yeast Holleya sinecauda.</title>
        <authorList>
            <person name="Dietrich F.S."/>
        </authorList>
    </citation>
    <scope>NUCLEOTIDE SEQUENCE [LARGE SCALE GENOMIC DNA]</scope>
    <source>
        <strain evidence="12 13">ATCC 58844</strain>
    </source>
</reference>
<feature type="region of interest" description="Disordered" evidence="11">
    <location>
        <begin position="209"/>
        <end position="229"/>
    </location>
</feature>
<dbReference type="STRING" id="45286.A0A109UX23"/>
<feature type="region of interest" description="Disordered" evidence="11">
    <location>
        <begin position="463"/>
        <end position="540"/>
    </location>
</feature>
<dbReference type="NCBIfam" id="TIGR00934">
    <property type="entry name" value="2a38euk"/>
    <property type="match status" value="1"/>
</dbReference>
<evidence type="ECO:0000256" key="9">
    <source>
        <dbReference type="ARBA" id="ARBA00023136"/>
    </source>
</evidence>
<feature type="transmembrane region" description="Helical" evidence="10">
    <location>
        <begin position="857"/>
        <end position="874"/>
    </location>
</feature>
<evidence type="ECO:0000313" key="12">
    <source>
        <dbReference type="EMBL" id="AMD19123.1"/>
    </source>
</evidence>
<feature type="compositionally biased region" description="Polar residues" evidence="11">
    <location>
        <begin position="1085"/>
        <end position="1095"/>
    </location>
</feature>
<dbReference type="RefSeq" id="XP_017986119.1">
    <property type="nucleotide sequence ID" value="XM_018130630.1"/>
</dbReference>
<feature type="compositionally biased region" description="Basic and acidic residues" evidence="11">
    <location>
        <begin position="209"/>
        <end position="220"/>
    </location>
</feature>
<dbReference type="InterPro" id="IPR003445">
    <property type="entry name" value="Cat_transpt"/>
</dbReference>
<evidence type="ECO:0000256" key="7">
    <source>
        <dbReference type="ARBA" id="ARBA00022989"/>
    </source>
</evidence>
<keyword evidence="4 10" id="KW-0633">Potassium transport</keyword>
<keyword evidence="7 10" id="KW-1133">Transmembrane helix</keyword>
<sequence length="1160" mass="130880">MGLLRTLKRHPTLQYFHHTYKKTIGHEARDVISRLYRFLHPVLKRIFPSFIVAHYYYIIGVSLLCSIILYPARNLDYVDILFFATGAATQGGLNTVDMNKLNLYQQVVLYITCIITAPIWIHGSLVFIRLFWFERYFDGIKDWSKKYYQMRRTRTLIAREMTRTMSSSGMSARGRGNKDAGGVGARVLTKNSVGTPDFQSKLFSGKMVRRDEATSDHDDSISTASDYTEQSSAHSMLAYDGNHPQQISEVQGAVKKPNNASRIMRERFQGKRDSRDISPADMYRSILILQGHHHESDDDGQVLVIRGPHERRTDSDHEEEGISIKQEKQGPQRDVSPEKQAEKLETTSPPTGVPLDNQLKDSSALETHFEEDRDQNFNGSDKSTPHDLKLTSTPVSAGNNIGTSIQFDVNNMPRPSARRQHHSRSDSQNAQAEPTNLLRRRRSSIFGRLSSSARFRERLLHGSAVASSSDEEEGDNEESDADSLENSSSLDRSPKSNFGAKHTNVAEEYIHDENSPSNQEKKLKHAASMGKQSEDGKARKIFNKTKKLKRLHTSASFSKDSGDRWPQLIRKRLKKSHTVGTTFSHQNTMNSIDSLSGLYDGEDGLMDLDINLQSTNRSRSENYLSYDHNIGRNSTFIGLTDLQKTELGGVEYRATKLLCKLLVVYYIGFHLITIIFLLPWIHSNKEHSDVVRSYGISPTWWSFFTAMSGMNNLGLTLTSNSMMSFNKASYPLIVLILAMIIGHTGFPIILRFVIWIMYKFSRDLSSMKENLGFLLDHPRRCFTLLFPKAATWWLLLILVIMNVFDLAIFLALDYTSQPLSEFTPGYRVLNGLFQAVSTRTTGFSVLDISLLHPAIQVSYMVMMYVSVMPVAISIRRTNVYEEQSLGIYGEMIPIIADPMPDSSGLERDTSDIQSETNMEQDTKSFISAHLRKQLSFDLWFMFLGLFIICIAEGSKIRDPTRVNFTVFQVMFEVVSAYGTVGLSFGYINTTQSFSAQFTPLSKLVIIALLIRGRHRGLPYSLDRAIMLPSDKLQRIDQIEDLKLQRTMTAGNKDPVLQYLKKRTQPVSGLANVIKRTISRAPPSAETPNESSGGKANSNVPPNPPDSVRTVNANFKLNRDKEPLQGPIADTPVAKSLRSYSEVSPHDNPPSDHLEDAPLTH</sequence>
<name>A0A109UX23_9SACH</name>
<proteinExistence type="inferred from homology"/>
<dbReference type="InterPro" id="IPR051143">
    <property type="entry name" value="TrkH_K-transport"/>
</dbReference>
<keyword evidence="3 10" id="KW-0813">Transport</keyword>
<evidence type="ECO:0000256" key="8">
    <source>
        <dbReference type="ARBA" id="ARBA00023065"/>
    </source>
</evidence>
<organism evidence="12 13">
    <name type="scientific">Eremothecium sinecaudum</name>
    <dbReference type="NCBI Taxonomy" id="45286"/>
    <lineage>
        <taxon>Eukaryota</taxon>
        <taxon>Fungi</taxon>
        <taxon>Dikarya</taxon>
        <taxon>Ascomycota</taxon>
        <taxon>Saccharomycotina</taxon>
        <taxon>Saccharomycetes</taxon>
        <taxon>Saccharomycetales</taxon>
        <taxon>Saccharomycetaceae</taxon>
        <taxon>Eremothecium</taxon>
    </lineage>
</organism>
<dbReference type="GO" id="GO:0140107">
    <property type="term" value="F:high-affinity potassium ion transmembrane transporter activity"/>
    <property type="evidence" value="ECO:0007669"/>
    <property type="project" value="TreeGrafter"/>
</dbReference>
<feature type="transmembrane region" description="Helical" evidence="10">
    <location>
        <begin position="46"/>
        <end position="70"/>
    </location>
</feature>
<dbReference type="Pfam" id="PF02386">
    <property type="entry name" value="TrkH"/>
    <property type="match status" value="1"/>
</dbReference>
<dbReference type="InterPro" id="IPR004773">
    <property type="entry name" value="K/Na_transp_Trk1/HKT1"/>
</dbReference>
<feature type="transmembrane region" description="Helical" evidence="10">
    <location>
        <begin position="107"/>
        <end position="132"/>
    </location>
</feature>
<feature type="compositionally biased region" description="Basic and acidic residues" evidence="11">
    <location>
        <begin position="310"/>
        <end position="345"/>
    </location>
</feature>
<keyword evidence="8 10" id="KW-0406">Ion transport</keyword>
<feature type="compositionally biased region" description="Basic and acidic residues" evidence="11">
    <location>
        <begin position="504"/>
        <end position="514"/>
    </location>
</feature>
<dbReference type="OrthoDB" id="9999863at2759"/>
<evidence type="ECO:0000256" key="1">
    <source>
        <dbReference type="ARBA" id="ARBA00004141"/>
    </source>
</evidence>
<feature type="transmembrane region" description="Helical" evidence="10">
    <location>
        <begin position="792"/>
        <end position="812"/>
    </location>
</feature>
<feature type="compositionally biased region" description="Polar residues" evidence="11">
    <location>
        <begin position="390"/>
        <end position="409"/>
    </location>
</feature>
<dbReference type="GO" id="GO:0005886">
    <property type="term" value="C:plasma membrane"/>
    <property type="evidence" value="ECO:0007669"/>
    <property type="project" value="InterPro"/>
</dbReference>
<dbReference type="PANTHER" id="PTHR31064">
    <property type="entry name" value="POTASSIUM TRANSPORT PROTEIN DDB_G0292412-RELATED"/>
    <property type="match status" value="1"/>
</dbReference>
<feature type="transmembrane region" description="Helical" evidence="10">
    <location>
        <begin position="938"/>
        <end position="954"/>
    </location>
</feature>
<gene>
    <name evidence="12" type="ORF">AW171_hschr2935</name>
</gene>
<evidence type="ECO:0000256" key="5">
    <source>
        <dbReference type="ARBA" id="ARBA00022692"/>
    </source>
</evidence>
<keyword evidence="6 10" id="KW-0630">Potassium</keyword>
<dbReference type="PANTHER" id="PTHR31064:SF30">
    <property type="entry name" value="HIGH-AFFINITY POTASSIUM TRANSPORT PROTEIN-RELATED"/>
    <property type="match status" value="1"/>
</dbReference>
<evidence type="ECO:0000256" key="10">
    <source>
        <dbReference type="PIRNR" id="PIRNR002450"/>
    </source>
</evidence>
<dbReference type="GeneID" id="28722589"/>
<dbReference type="AlphaFoldDB" id="A0A109UX23"/>
<feature type="compositionally biased region" description="Acidic residues" evidence="11">
    <location>
        <begin position="469"/>
        <end position="483"/>
    </location>
</feature>
<dbReference type="EMBL" id="CP014242">
    <property type="protein sequence ID" value="AMD19123.1"/>
    <property type="molecule type" value="Genomic_DNA"/>
</dbReference>
<feature type="transmembrane region" description="Helical" evidence="10">
    <location>
        <begin position="966"/>
        <end position="987"/>
    </location>
</feature>
<keyword evidence="5 10" id="KW-0812">Transmembrane</keyword>
<dbReference type="GO" id="GO:1990573">
    <property type="term" value="P:potassium ion import across plasma membrane"/>
    <property type="evidence" value="ECO:0007669"/>
    <property type="project" value="TreeGrafter"/>
</dbReference>
<evidence type="ECO:0000256" key="2">
    <source>
        <dbReference type="ARBA" id="ARBA00009137"/>
    </source>
</evidence>
<dbReference type="PIRSF" id="PIRSF002450">
    <property type="entry name" value="K+_transpter_TRK"/>
    <property type="match status" value="1"/>
</dbReference>